<feature type="compositionally biased region" description="Polar residues" evidence="1">
    <location>
        <begin position="51"/>
        <end position="61"/>
    </location>
</feature>
<keyword evidence="3" id="KW-1185">Reference proteome</keyword>
<evidence type="ECO:0000313" key="2">
    <source>
        <dbReference type="EMBL" id="URE13261.1"/>
    </source>
</evidence>
<feature type="region of interest" description="Disordered" evidence="1">
    <location>
        <begin position="1"/>
        <end position="61"/>
    </location>
</feature>
<dbReference type="EMBL" id="CP097508">
    <property type="protein sequence ID" value="URE13261.1"/>
    <property type="molecule type" value="Genomic_DNA"/>
</dbReference>
<accession>A0A9E7GCU1</accession>
<name>A0A9E7GCU1_9LILI</name>
<dbReference type="AlphaFoldDB" id="A0A9E7GCU1"/>
<evidence type="ECO:0000313" key="3">
    <source>
        <dbReference type="Proteomes" id="UP001055439"/>
    </source>
</evidence>
<evidence type="ECO:0000256" key="1">
    <source>
        <dbReference type="SAM" id="MobiDB-lite"/>
    </source>
</evidence>
<reference evidence="2" key="1">
    <citation type="submission" date="2022-05" db="EMBL/GenBank/DDBJ databases">
        <title>The Musa troglodytarum L. genome provides insights into the mechanism of non-climacteric behaviour and enrichment of carotenoids.</title>
        <authorList>
            <person name="Wang J."/>
        </authorList>
    </citation>
    <scope>NUCLEOTIDE SEQUENCE</scope>
    <source>
        <tissue evidence="2">Leaf</tissue>
    </source>
</reference>
<dbReference type="Proteomes" id="UP001055439">
    <property type="component" value="Chromosome 6"/>
</dbReference>
<protein>
    <submittedName>
        <fullName evidence="2">Uncharacterized protein</fullName>
    </submittedName>
</protein>
<gene>
    <name evidence="2" type="ORF">MUK42_37416</name>
</gene>
<sequence length="61" mass="6682">MVSSSPPLGQILHREERGENRDGTCNVSFGLKSDEEAAHEKKTRRAHSLGSVVTTSAEFLK</sequence>
<organism evidence="2 3">
    <name type="scientific">Musa troglodytarum</name>
    <name type="common">fe'i banana</name>
    <dbReference type="NCBI Taxonomy" id="320322"/>
    <lineage>
        <taxon>Eukaryota</taxon>
        <taxon>Viridiplantae</taxon>
        <taxon>Streptophyta</taxon>
        <taxon>Embryophyta</taxon>
        <taxon>Tracheophyta</taxon>
        <taxon>Spermatophyta</taxon>
        <taxon>Magnoliopsida</taxon>
        <taxon>Liliopsida</taxon>
        <taxon>Zingiberales</taxon>
        <taxon>Musaceae</taxon>
        <taxon>Musa</taxon>
    </lineage>
</organism>
<proteinExistence type="predicted"/>
<feature type="compositionally biased region" description="Basic and acidic residues" evidence="1">
    <location>
        <begin position="12"/>
        <end position="22"/>
    </location>
</feature>